<accession>A0A4Z0A8G5</accession>
<keyword evidence="7" id="KW-1185">Reference proteome</keyword>
<dbReference type="SMART" id="SM00386">
    <property type="entry name" value="HAT"/>
    <property type="match status" value="4"/>
</dbReference>
<feature type="compositionally biased region" description="Basic and acidic residues" evidence="5">
    <location>
        <begin position="165"/>
        <end position="181"/>
    </location>
</feature>
<keyword evidence="3" id="KW-0677">Repeat</keyword>
<dbReference type="PANTHER" id="PTHR13471:SF0">
    <property type="entry name" value="NUCLEAR EXOSOME REGULATOR NRDE2"/>
    <property type="match status" value="1"/>
</dbReference>
<dbReference type="GO" id="GO:0031048">
    <property type="term" value="P:regulatory ncRNA-mediated heterochromatin formation"/>
    <property type="evidence" value="ECO:0007669"/>
    <property type="project" value="TreeGrafter"/>
</dbReference>
<dbReference type="GO" id="GO:0071013">
    <property type="term" value="C:catalytic step 2 spliceosome"/>
    <property type="evidence" value="ECO:0007669"/>
    <property type="project" value="TreeGrafter"/>
</dbReference>
<dbReference type="Pfam" id="PF08424">
    <property type="entry name" value="NRDE-2"/>
    <property type="match status" value="1"/>
</dbReference>
<dbReference type="STRING" id="135208.A0A4Z0A8G5"/>
<reference evidence="6 7" key="1">
    <citation type="submission" date="2019-02" db="EMBL/GenBank/DDBJ databases">
        <title>Genome sequencing of the rare red list fungi Hericium alpestre (H. flagellum).</title>
        <authorList>
            <person name="Buettner E."/>
            <person name="Kellner H."/>
        </authorList>
    </citation>
    <scope>NUCLEOTIDE SEQUENCE [LARGE SCALE GENOMIC DNA]</scope>
    <source>
        <strain evidence="6 7">DSM 108284</strain>
    </source>
</reference>
<evidence type="ECO:0000256" key="2">
    <source>
        <dbReference type="ARBA" id="ARBA00009265"/>
    </source>
</evidence>
<sequence>MDPPSFSSFAPSFGSFPELKPGPSKAKESREEARSRKAREDKEKEKKHRKRKHKYDDAERVRYGSRDERRVEDMSPFDDERLKAEEDRRSKNVADGQQLLFWSDRKGDVLNVTYGRINEKEAPAITDSRSRALLNAPAVRRLAGSSDTSRYQEIDGFIKLPSRHRQEEQAYRSIEPAKDQAESEYESSAYSVSESSDEEGGGPSLTSFQEKTKALEQVLSANPSSVNAWLDRLSHALSEVPITSRNATKTRAEITLSIISRALSSIRDGPASTRLRLIRIQAGEEVWPPAKVHDEWEDALKANDIELKMAWLDWRIRGGARVIDAVLEDALRVLTTSATEMDKLRAFWRTGVILRQSGFTERALAMFQAQAELTFRSPPSLLAAPFEEQLDALEEFWESELSRFGERGANGWAAWVAAGKPEENPIVPGSSSSSHPMHTDPYRKWASQEMHADQMLRPPLRSTDPAADEDPYATVLFSDIRPLLLALSSTRTKAAFRLIWLSFLGLHIPGIEAFMSPATAAENTDDRWTEMHLASQPYLCSIFPSDTSPHRLTTESYAGVAIGQQEEYSSGFGPVKNWGYRTVGPLDAFGEAKVAMWTREDVQGVNQEFVRGVFEQCKLTRDDVEWDTLALAFEAAVNVKSSLKLSRSFLANARESIPHWAAHARLERLRGRVDDARKVYQTVLTSPASSQNKLSLGPIWYDWAELEWLDRKSDAAIQVAIRSVGIESDSGGGVVLLRAKRLLQETARSIPDVLWKVREAWLRLCALLELLTTSSTGGYPSFFTAPIQGTSAADESMAVASLSMLYHHIYTLKSAARPSVLRNRLARAVELYPDNTVILGMFLESQKGQGVWGRVKELLGDGGANRDKSVARRVTDVWIAGWEKGKWAWEIERTRSGLAAAADSERTRGSPILWRIYVEFEIRAGQLKRAKDVLMRALGHCPMVKELYLLAFDALRSVFTPRELNILGEAMAERGLRMRRGLDEALDGWTEGNERLEDEEMSGEEDEIEYNARELQRLKPY</sequence>
<dbReference type="AlphaFoldDB" id="A0A4Z0A8G5"/>
<name>A0A4Z0A8G5_9AGAM</name>
<evidence type="ECO:0000256" key="5">
    <source>
        <dbReference type="SAM" id="MobiDB-lite"/>
    </source>
</evidence>
<dbReference type="GO" id="GO:1902369">
    <property type="term" value="P:negative regulation of RNA catabolic process"/>
    <property type="evidence" value="ECO:0007669"/>
    <property type="project" value="TreeGrafter"/>
</dbReference>
<keyword evidence="4" id="KW-0539">Nucleus</keyword>
<comment type="similarity">
    <text evidence="2">Belongs to the NRDE2 family.</text>
</comment>
<evidence type="ECO:0000256" key="4">
    <source>
        <dbReference type="ARBA" id="ARBA00023242"/>
    </source>
</evidence>
<proteinExistence type="inferred from homology"/>
<dbReference type="Proteomes" id="UP000298061">
    <property type="component" value="Unassembled WGS sequence"/>
</dbReference>
<dbReference type="InterPro" id="IPR013633">
    <property type="entry name" value="NRDE-2"/>
</dbReference>
<dbReference type="InterPro" id="IPR003107">
    <property type="entry name" value="HAT"/>
</dbReference>
<feature type="compositionally biased region" description="Low complexity" evidence="5">
    <location>
        <begin position="1"/>
        <end position="17"/>
    </location>
</feature>
<comment type="subcellular location">
    <subcellularLocation>
        <location evidence="1">Nucleus</location>
    </subcellularLocation>
</comment>
<evidence type="ECO:0000256" key="1">
    <source>
        <dbReference type="ARBA" id="ARBA00004123"/>
    </source>
</evidence>
<evidence type="ECO:0008006" key="8">
    <source>
        <dbReference type="Google" id="ProtNLM"/>
    </source>
</evidence>
<dbReference type="EMBL" id="SFCI01000076">
    <property type="protein sequence ID" value="TFY82820.1"/>
    <property type="molecule type" value="Genomic_DNA"/>
</dbReference>
<evidence type="ECO:0000256" key="3">
    <source>
        <dbReference type="ARBA" id="ARBA00022737"/>
    </source>
</evidence>
<dbReference type="OrthoDB" id="297219at2759"/>
<gene>
    <name evidence="6" type="ORF">EWM64_g1196</name>
</gene>
<comment type="caution">
    <text evidence="6">The sequence shown here is derived from an EMBL/GenBank/DDBJ whole genome shotgun (WGS) entry which is preliminary data.</text>
</comment>
<dbReference type="PANTHER" id="PTHR13471">
    <property type="entry name" value="TETRATRICOPEPTIDE-LIKE HELICAL"/>
    <property type="match status" value="1"/>
</dbReference>
<feature type="region of interest" description="Disordered" evidence="5">
    <location>
        <begin position="1"/>
        <end position="95"/>
    </location>
</feature>
<dbReference type="GO" id="GO:0006396">
    <property type="term" value="P:RNA processing"/>
    <property type="evidence" value="ECO:0007669"/>
    <property type="project" value="InterPro"/>
</dbReference>
<evidence type="ECO:0000313" key="7">
    <source>
        <dbReference type="Proteomes" id="UP000298061"/>
    </source>
</evidence>
<feature type="compositionally biased region" description="Basic and acidic residues" evidence="5">
    <location>
        <begin position="54"/>
        <end position="92"/>
    </location>
</feature>
<protein>
    <recommendedName>
        <fullName evidence="8">DUF1740-domain-containing protein</fullName>
    </recommendedName>
</protein>
<evidence type="ECO:0000313" key="6">
    <source>
        <dbReference type="EMBL" id="TFY82820.1"/>
    </source>
</evidence>
<feature type="region of interest" description="Disordered" evidence="5">
    <location>
        <begin position="165"/>
        <end position="206"/>
    </location>
</feature>
<organism evidence="6 7">
    <name type="scientific">Hericium alpestre</name>
    <dbReference type="NCBI Taxonomy" id="135208"/>
    <lineage>
        <taxon>Eukaryota</taxon>
        <taxon>Fungi</taxon>
        <taxon>Dikarya</taxon>
        <taxon>Basidiomycota</taxon>
        <taxon>Agaricomycotina</taxon>
        <taxon>Agaricomycetes</taxon>
        <taxon>Russulales</taxon>
        <taxon>Hericiaceae</taxon>
        <taxon>Hericium</taxon>
    </lineage>
</organism>
<feature type="compositionally biased region" description="Basic and acidic residues" evidence="5">
    <location>
        <begin position="25"/>
        <end position="44"/>
    </location>
</feature>